<accession>A0AAE1NZY1</accession>
<dbReference type="Pfam" id="PF00226">
    <property type="entry name" value="DnaJ"/>
    <property type="match status" value="1"/>
</dbReference>
<name>A0AAE1NZY1_9EUCA</name>
<keyword evidence="4" id="KW-1185">Reference proteome</keyword>
<dbReference type="PANTHER" id="PTHR44825:SF1">
    <property type="entry name" value="DNAJ HOMOLOG SUBFAMILY C MEMBER 4"/>
    <property type="match status" value="1"/>
</dbReference>
<sequence>MLMCGCAWLKYRRLNTRAGLVISHYDTLGLEKDCTHSDIKHSFIKLSKELHPDTNPPLSPDLHQRLLAVNEAYSVLSRPHQRRAYDQSLSVGERTNEGMRQYGDIRTNAPRHNVVRPHGTYADPSIYANRDRTHDRDYEQRPYYGVRAIKRKLPNSYIAAGAFVFMAVGAVFHFFLAKLTSDITIHQLDRRDQAASEHLQLVRQQALTNTKEIQMALIRQRANDSAANK</sequence>
<keyword evidence="1" id="KW-1133">Transmembrane helix</keyword>
<dbReference type="InterPro" id="IPR036869">
    <property type="entry name" value="J_dom_sf"/>
</dbReference>
<proteinExistence type="predicted"/>
<dbReference type="PANTHER" id="PTHR44825">
    <property type="match status" value="1"/>
</dbReference>
<evidence type="ECO:0000259" key="2">
    <source>
        <dbReference type="PROSITE" id="PS50076"/>
    </source>
</evidence>
<evidence type="ECO:0000256" key="1">
    <source>
        <dbReference type="SAM" id="Phobius"/>
    </source>
</evidence>
<evidence type="ECO:0000313" key="4">
    <source>
        <dbReference type="Proteomes" id="UP001292094"/>
    </source>
</evidence>
<dbReference type="Gene3D" id="1.10.287.110">
    <property type="entry name" value="DnaJ domain"/>
    <property type="match status" value="1"/>
</dbReference>
<dbReference type="CDD" id="cd06257">
    <property type="entry name" value="DnaJ"/>
    <property type="match status" value="1"/>
</dbReference>
<dbReference type="SMART" id="SM00271">
    <property type="entry name" value="DnaJ"/>
    <property type="match status" value="1"/>
</dbReference>
<reference evidence="3" key="1">
    <citation type="submission" date="2023-11" db="EMBL/GenBank/DDBJ databases">
        <title>Genome assemblies of two species of porcelain crab, Petrolisthes cinctipes and Petrolisthes manimaculis (Anomura: Porcellanidae).</title>
        <authorList>
            <person name="Angst P."/>
        </authorList>
    </citation>
    <scope>NUCLEOTIDE SEQUENCE</scope>
    <source>
        <strain evidence="3">PB745_02</strain>
        <tissue evidence="3">Gill</tissue>
    </source>
</reference>
<evidence type="ECO:0000313" key="3">
    <source>
        <dbReference type="EMBL" id="KAK4298090.1"/>
    </source>
</evidence>
<comment type="caution">
    <text evidence="3">The sequence shown here is derived from an EMBL/GenBank/DDBJ whole genome shotgun (WGS) entry which is preliminary data.</text>
</comment>
<dbReference type="PROSITE" id="PS50076">
    <property type="entry name" value="DNAJ_2"/>
    <property type="match status" value="1"/>
</dbReference>
<keyword evidence="1" id="KW-0472">Membrane</keyword>
<dbReference type="PRINTS" id="PR00625">
    <property type="entry name" value="JDOMAIN"/>
</dbReference>
<dbReference type="EMBL" id="JAWZYT010003503">
    <property type="protein sequence ID" value="KAK4298090.1"/>
    <property type="molecule type" value="Genomic_DNA"/>
</dbReference>
<dbReference type="Proteomes" id="UP001292094">
    <property type="component" value="Unassembled WGS sequence"/>
</dbReference>
<feature type="domain" description="J" evidence="2">
    <location>
        <begin position="23"/>
        <end position="89"/>
    </location>
</feature>
<protein>
    <recommendedName>
        <fullName evidence="2">J domain-containing protein</fullName>
    </recommendedName>
</protein>
<gene>
    <name evidence="3" type="ORF">Pmani_029530</name>
</gene>
<keyword evidence="1" id="KW-0812">Transmembrane</keyword>
<dbReference type="InterPro" id="IPR001623">
    <property type="entry name" value="DnaJ_domain"/>
</dbReference>
<organism evidence="3 4">
    <name type="scientific">Petrolisthes manimaculis</name>
    <dbReference type="NCBI Taxonomy" id="1843537"/>
    <lineage>
        <taxon>Eukaryota</taxon>
        <taxon>Metazoa</taxon>
        <taxon>Ecdysozoa</taxon>
        <taxon>Arthropoda</taxon>
        <taxon>Crustacea</taxon>
        <taxon>Multicrustacea</taxon>
        <taxon>Malacostraca</taxon>
        <taxon>Eumalacostraca</taxon>
        <taxon>Eucarida</taxon>
        <taxon>Decapoda</taxon>
        <taxon>Pleocyemata</taxon>
        <taxon>Anomura</taxon>
        <taxon>Galatheoidea</taxon>
        <taxon>Porcellanidae</taxon>
        <taxon>Petrolisthes</taxon>
    </lineage>
</organism>
<dbReference type="AlphaFoldDB" id="A0AAE1NZY1"/>
<dbReference type="InterPro" id="IPR052763">
    <property type="entry name" value="DnaJ_C4"/>
</dbReference>
<dbReference type="SUPFAM" id="SSF46565">
    <property type="entry name" value="Chaperone J-domain"/>
    <property type="match status" value="1"/>
</dbReference>
<feature type="transmembrane region" description="Helical" evidence="1">
    <location>
        <begin position="157"/>
        <end position="176"/>
    </location>
</feature>